<evidence type="ECO:0000259" key="5">
    <source>
        <dbReference type="PROSITE" id="PS51891"/>
    </source>
</evidence>
<dbReference type="Proteomes" id="UP000190675">
    <property type="component" value="Chromosome I"/>
</dbReference>
<sequence>MSPKSPALPLTGGCSCGAIRYEIASFPLLLYTCNCTNCQRTSGSAFALNMPVVAKDFHILQGSPKGWRRLSPSGADVTSWFCGDCGGRIYGERVGRPQSINIRAGTLDDTTWLVPVAHMFMKSAQPWVLPAANAECHEIGPGDFRPLAAVWRSMWPDFFPPK</sequence>
<keyword evidence="2" id="KW-0479">Metal-binding</keyword>
<dbReference type="Gene3D" id="3.90.1590.10">
    <property type="entry name" value="glutathione-dependent formaldehyde- activating enzyme (gfa)"/>
    <property type="match status" value="1"/>
</dbReference>
<dbReference type="PROSITE" id="PS51257">
    <property type="entry name" value="PROKAR_LIPOPROTEIN"/>
    <property type="match status" value="1"/>
</dbReference>
<protein>
    <submittedName>
        <fullName evidence="6">Uncharacterized conserved protein</fullName>
    </submittedName>
</protein>
<reference evidence="6 7" key="1">
    <citation type="submission" date="2016-11" db="EMBL/GenBank/DDBJ databases">
        <authorList>
            <person name="Jaros S."/>
            <person name="Januszkiewicz K."/>
            <person name="Wedrychowicz H."/>
        </authorList>
    </citation>
    <scope>NUCLEOTIDE SEQUENCE [LARGE SCALE GENOMIC DNA]</scope>
    <source>
        <strain evidence="6 7">GAS242</strain>
    </source>
</reference>
<dbReference type="PROSITE" id="PS51891">
    <property type="entry name" value="CENP_V_GFA"/>
    <property type="match status" value="1"/>
</dbReference>
<organism evidence="6 7">
    <name type="scientific">Bradyrhizobium erythrophlei</name>
    <dbReference type="NCBI Taxonomy" id="1437360"/>
    <lineage>
        <taxon>Bacteria</taxon>
        <taxon>Pseudomonadati</taxon>
        <taxon>Pseudomonadota</taxon>
        <taxon>Alphaproteobacteria</taxon>
        <taxon>Hyphomicrobiales</taxon>
        <taxon>Nitrobacteraceae</taxon>
        <taxon>Bradyrhizobium</taxon>
    </lineage>
</organism>
<dbReference type="InterPro" id="IPR011057">
    <property type="entry name" value="Mss4-like_sf"/>
</dbReference>
<dbReference type="GO" id="GO:0046872">
    <property type="term" value="F:metal ion binding"/>
    <property type="evidence" value="ECO:0007669"/>
    <property type="project" value="UniProtKB-KW"/>
</dbReference>
<dbReference type="GO" id="GO:0016846">
    <property type="term" value="F:carbon-sulfur lyase activity"/>
    <property type="evidence" value="ECO:0007669"/>
    <property type="project" value="InterPro"/>
</dbReference>
<evidence type="ECO:0000256" key="4">
    <source>
        <dbReference type="ARBA" id="ARBA00023239"/>
    </source>
</evidence>
<accession>A0A1M5KUS2</accession>
<evidence type="ECO:0000313" key="7">
    <source>
        <dbReference type="Proteomes" id="UP000190675"/>
    </source>
</evidence>
<evidence type="ECO:0000313" key="6">
    <source>
        <dbReference type="EMBL" id="SHG56527.1"/>
    </source>
</evidence>
<feature type="domain" description="CENP-V/GFA" evidence="5">
    <location>
        <begin position="10"/>
        <end position="113"/>
    </location>
</feature>
<dbReference type="SUPFAM" id="SSF51316">
    <property type="entry name" value="Mss4-like"/>
    <property type="match status" value="1"/>
</dbReference>
<proteinExistence type="inferred from homology"/>
<dbReference type="AlphaFoldDB" id="A0A1M5KUS2"/>
<dbReference type="RefSeq" id="WP_154073230.1">
    <property type="nucleotide sequence ID" value="NZ_LT670818.1"/>
</dbReference>
<keyword evidence="4" id="KW-0456">Lyase</keyword>
<keyword evidence="3" id="KW-0862">Zinc</keyword>
<evidence type="ECO:0000256" key="2">
    <source>
        <dbReference type="ARBA" id="ARBA00022723"/>
    </source>
</evidence>
<dbReference type="OrthoDB" id="9807246at2"/>
<evidence type="ECO:0000256" key="3">
    <source>
        <dbReference type="ARBA" id="ARBA00022833"/>
    </source>
</evidence>
<evidence type="ECO:0000256" key="1">
    <source>
        <dbReference type="ARBA" id="ARBA00005495"/>
    </source>
</evidence>
<dbReference type="InterPro" id="IPR006913">
    <property type="entry name" value="CENP-V/GFA"/>
</dbReference>
<dbReference type="PANTHER" id="PTHR33337:SF33">
    <property type="entry name" value="CENP-V_GFA DOMAIN-CONTAINING PROTEIN"/>
    <property type="match status" value="1"/>
</dbReference>
<gene>
    <name evidence="6" type="ORF">SAMN05444169_3080</name>
</gene>
<name>A0A1M5KUS2_9BRAD</name>
<dbReference type="PANTHER" id="PTHR33337">
    <property type="entry name" value="GFA DOMAIN-CONTAINING PROTEIN"/>
    <property type="match status" value="1"/>
</dbReference>
<dbReference type="EMBL" id="LT670818">
    <property type="protein sequence ID" value="SHG56527.1"/>
    <property type="molecule type" value="Genomic_DNA"/>
</dbReference>
<dbReference type="Pfam" id="PF04828">
    <property type="entry name" value="GFA"/>
    <property type="match status" value="1"/>
</dbReference>
<comment type="similarity">
    <text evidence="1">Belongs to the Gfa family.</text>
</comment>